<reference evidence="2" key="1">
    <citation type="submission" date="2023-01" db="EMBL/GenBank/DDBJ databases">
        <title>Colletotrichum chrysophilum M932 genome sequence.</title>
        <authorList>
            <person name="Baroncelli R."/>
        </authorList>
    </citation>
    <scope>NUCLEOTIDE SEQUENCE</scope>
    <source>
        <strain evidence="2">M932</strain>
    </source>
</reference>
<keyword evidence="3" id="KW-1185">Reference proteome</keyword>
<protein>
    <submittedName>
        <fullName evidence="2">Enoyl- hydratase isomerase family protein</fullName>
    </submittedName>
</protein>
<organism evidence="2 3">
    <name type="scientific">Colletotrichum chrysophilum</name>
    <dbReference type="NCBI Taxonomy" id="1836956"/>
    <lineage>
        <taxon>Eukaryota</taxon>
        <taxon>Fungi</taxon>
        <taxon>Dikarya</taxon>
        <taxon>Ascomycota</taxon>
        <taxon>Pezizomycotina</taxon>
        <taxon>Sordariomycetes</taxon>
        <taxon>Hypocreomycetidae</taxon>
        <taxon>Glomerellales</taxon>
        <taxon>Glomerellaceae</taxon>
        <taxon>Colletotrichum</taxon>
        <taxon>Colletotrichum gloeosporioides species complex</taxon>
    </lineage>
</organism>
<keyword evidence="2" id="KW-0413">Isomerase</keyword>
<feature type="region of interest" description="Disordered" evidence="1">
    <location>
        <begin position="1"/>
        <end position="24"/>
    </location>
</feature>
<evidence type="ECO:0000313" key="3">
    <source>
        <dbReference type="Proteomes" id="UP001243330"/>
    </source>
</evidence>
<gene>
    <name evidence="2" type="ORF">CCHR01_19806</name>
</gene>
<dbReference type="AlphaFoldDB" id="A0AAD9A1W4"/>
<dbReference type="Proteomes" id="UP001243330">
    <property type="component" value="Unassembled WGS sequence"/>
</dbReference>
<name>A0AAD9A1W4_9PEZI</name>
<dbReference type="EMBL" id="JAQOWY010001133">
    <property type="protein sequence ID" value="KAK1837574.1"/>
    <property type="molecule type" value="Genomic_DNA"/>
</dbReference>
<sequence>MSSPTPLFTIPIPKLDSHPGGTIT</sequence>
<evidence type="ECO:0000313" key="2">
    <source>
        <dbReference type="EMBL" id="KAK1837574.1"/>
    </source>
</evidence>
<proteinExistence type="predicted"/>
<evidence type="ECO:0000256" key="1">
    <source>
        <dbReference type="SAM" id="MobiDB-lite"/>
    </source>
</evidence>
<feature type="non-terminal residue" evidence="2">
    <location>
        <position position="24"/>
    </location>
</feature>
<dbReference type="GO" id="GO:0016853">
    <property type="term" value="F:isomerase activity"/>
    <property type="evidence" value="ECO:0007669"/>
    <property type="project" value="UniProtKB-KW"/>
</dbReference>
<comment type="caution">
    <text evidence="2">The sequence shown here is derived from an EMBL/GenBank/DDBJ whole genome shotgun (WGS) entry which is preliminary data.</text>
</comment>
<accession>A0AAD9A1W4</accession>